<proteinExistence type="predicted"/>
<reference evidence="1 2" key="1">
    <citation type="journal article" date="2013" name="PLoS Genet.">
        <title>The genome and development-dependent transcriptomes of Pyronema confluens: a window into fungal evolution.</title>
        <authorList>
            <person name="Traeger S."/>
            <person name="Altegoer F."/>
            <person name="Freitag M."/>
            <person name="Gabaldon T."/>
            <person name="Kempken F."/>
            <person name="Kumar A."/>
            <person name="Marcet-Houben M."/>
            <person name="Poggeler S."/>
            <person name="Stajich J.E."/>
            <person name="Nowrousian M."/>
        </authorList>
    </citation>
    <scope>NUCLEOTIDE SEQUENCE [LARGE SCALE GENOMIC DNA]</scope>
    <source>
        <strain evidence="2">CBS 100304</strain>
        <tissue evidence="1">Vegetative mycelium</tissue>
    </source>
</reference>
<dbReference type="EMBL" id="HF935557">
    <property type="protein sequence ID" value="CCX31187.1"/>
    <property type="molecule type" value="Genomic_DNA"/>
</dbReference>
<dbReference type="Proteomes" id="UP000018144">
    <property type="component" value="Unassembled WGS sequence"/>
</dbReference>
<keyword evidence="2" id="KW-1185">Reference proteome</keyword>
<dbReference type="AlphaFoldDB" id="U4LI30"/>
<organism evidence="1 2">
    <name type="scientific">Pyronema omphalodes (strain CBS 100304)</name>
    <name type="common">Pyronema confluens</name>
    <dbReference type="NCBI Taxonomy" id="1076935"/>
    <lineage>
        <taxon>Eukaryota</taxon>
        <taxon>Fungi</taxon>
        <taxon>Dikarya</taxon>
        <taxon>Ascomycota</taxon>
        <taxon>Pezizomycotina</taxon>
        <taxon>Pezizomycetes</taxon>
        <taxon>Pezizales</taxon>
        <taxon>Pyronemataceae</taxon>
        <taxon>Pyronema</taxon>
    </lineage>
</organism>
<sequence>MTSDTREVWVSRGTALATLLDTK</sequence>
<accession>U4LI30</accession>
<protein>
    <submittedName>
        <fullName evidence="1">Uncharacterized protein</fullName>
    </submittedName>
</protein>
<gene>
    <name evidence="1" type="ORF">PCON_10315</name>
</gene>
<evidence type="ECO:0000313" key="1">
    <source>
        <dbReference type="EMBL" id="CCX31187.1"/>
    </source>
</evidence>
<name>U4LI30_PYROM</name>
<evidence type="ECO:0000313" key="2">
    <source>
        <dbReference type="Proteomes" id="UP000018144"/>
    </source>
</evidence>